<accession>A0ABU1UR93</accession>
<evidence type="ECO:0000313" key="3">
    <source>
        <dbReference type="Proteomes" id="UP001257739"/>
    </source>
</evidence>
<sequence>MTRVDEFNSFYTSTFSQALQVMYAVSGDRQVAFESTVDAYRRAWRDWSKIREGNPLAYVRNEAWKLTGLSRGTHPLRRKHEEDSDIQLLEALGEMTVTDRRLIVLMTLGNTDLEEASQEVNLPAEEGIESVTNALAALETKLGQSIDEIERRMNGLGQATASFQQPTPATIRKAAKRGRQRNTVILVAASVALAIGGGFIVTEGDALDSRASLPYREKIGAERTDVVLDAENIDSGNLLTLEQVGQLDVQSVWSVENTDENIDNTTPYATCPVKRFADSDPLKVLVRTWTANGKDKERVAQAIEVSRSTKIADAAYRRLVRWYSDCQHPRVQLVDSYSVKRPAGDFQILLLRSHSTPVRTFTVGFSHSGNVTSTLVHEVDGAIGPRIGSFARTLNNSVSRLCADTGGNCTDLISYQRTEPPRTSEDPAFLGIVDLPPIAEIDRVWVGVKAFSAAKVNPAATGCDRADFSAIKTAKSKLFVIPQAKDLPKEFGVAETIGHFPSEKLAKEFVQTISDRVNECGVKNLTAEVDQRDSFRTTQYVGKTWRISLEVTKGHRITFRGAIIRRGSDVAQVTFTPSGKFDVSSKVFEAVAARAGARLRFGE</sequence>
<proteinExistence type="predicted"/>
<dbReference type="EMBL" id="JAVDWH010000001">
    <property type="protein sequence ID" value="MDR7087682.1"/>
    <property type="molecule type" value="Genomic_DNA"/>
</dbReference>
<dbReference type="RefSeq" id="WP_309971656.1">
    <property type="nucleotide sequence ID" value="NZ_JAVDWH010000001.1"/>
</dbReference>
<evidence type="ECO:0008006" key="4">
    <source>
        <dbReference type="Google" id="ProtNLM"/>
    </source>
</evidence>
<gene>
    <name evidence="2" type="ORF">J2X11_002521</name>
</gene>
<keyword evidence="3" id="KW-1185">Reference proteome</keyword>
<keyword evidence="1" id="KW-0472">Membrane</keyword>
<keyword evidence="1" id="KW-0812">Transmembrane</keyword>
<feature type="transmembrane region" description="Helical" evidence="1">
    <location>
        <begin position="182"/>
        <end position="201"/>
    </location>
</feature>
<evidence type="ECO:0000256" key="1">
    <source>
        <dbReference type="SAM" id="Phobius"/>
    </source>
</evidence>
<comment type="caution">
    <text evidence="2">The sequence shown here is derived from an EMBL/GenBank/DDBJ whole genome shotgun (WGS) entry which is preliminary data.</text>
</comment>
<organism evidence="2 3">
    <name type="scientific">Aeromicrobium panaciterrae</name>
    <dbReference type="NCBI Taxonomy" id="363861"/>
    <lineage>
        <taxon>Bacteria</taxon>
        <taxon>Bacillati</taxon>
        <taxon>Actinomycetota</taxon>
        <taxon>Actinomycetes</taxon>
        <taxon>Propionibacteriales</taxon>
        <taxon>Nocardioidaceae</taxon>
        <taxon>Aeromicrobium</taxon>
    </lineage>
</organism>
<evidence type="ECO:0000313" key="2">
    <source>
        <dbReference type="EMBL" id="MDR7087682.1"/>
    </source>
</evidence>
<keyword evidence="1" id="KW-1133">Transmembrane helix</keyword>
<reference evidence="2 3" key="1">
    <citation type="submission" date="2023-07" db="EMBL/GenBank/DDBJ databases">
        <title>Sorghum-associated microbial communities from plants grown in Nebraska, USA.</title>
        <authorList>
            <person name="Schachtman D."/>
        </authorList>
    </citation>
    <scope>NUCLEOTIDE SEQUENCE [LARGE SCALE GENOMIC DNA]</scope>
    <source>
        <strain evidence="2 3">BE248</strain>
    </source>
</reference>
<dbReference type="Proteomes" id="UP001257739">
    <property type="component" value="Unassembled WGS sequence"/>
</dbReference>
<protein>
    <recommendedName>
        <fullName evidence="4">DNA-directed RNA polymerase specialized sigma subunit, sigma24 family</fullName>
    </recommendedName>
</protein>
<name>A0ABU1UR93_9ACTN</name>